<proteinExistence type="predicted"/>
<dbReference type="AlphaFoldDB" id="A0AAD4VDM3"/>
<dbReference type="Gene3D" id="3.10.10.10">
    <property type="entry name" value="HIV Type 1 Reverse Transcriptase, subunit A, domain 1"/>
    <property type="match status" value="1"/>
</dbReference>
<organism evidence="1 2">
    <name type="scientific">Prunus dulcis</name>
    <name type="common">Almond</name>
    <name type="synonym">Amygdalus dulcis</name>
    <dbReference type="NCBI Taxonomy" id="3755"/>
    <lineage>
        <taxon>Eukaryota</taxon>
        <taxon>Viridiplantae</taxon>
        <taxon>Streptophyta</taxon>
        <taxon>Embryophyta</taxon>
        <taxon>Tracheophyta</taxon>
        <taxon>Spermatophyta</taxon>
        <taxon>Magnoliopsida</taxon>
        <taxon>eudicotyledons</taxon>
        <taxon>Gunneridae</taxon>
        <taxon>Pentapetalae</taxon>
        <taxon>rosids</taxon>
        <taxon>fabids</taxon>
        <taxon>Rosales</taxon>
        <taxon>Rosaceae</taxon>
        <taxon>Amygdaloideae</taxon>
        <taxon>Amygdaleae</taxon>
        <taxon>Prunus</taxon>
    </lineage>
</organism>
<dbReference type="Proteomes" id="UP001054821">
    <property type="component" value="Chromosome 6"/>
</dbReference>
<keyword evidence="2" id="KW-1185">Reference proteome</keyword>
<accession>A0AAD4VDM3</accession>
<evidence type="ECO:0000313" key="2">
    <source>
        <dbReference type="Proteomes" id="UP001054821"/>
    </source>
</evidence>
<dbReference type="SUPFAM" id="SSF56672">
    <property type="entry name" value="DNA/RNA polymerases"/>
    <property type="match status" value="1"/>
</dbReference>
<protein>
    <submittedName>
        <fullName evidence="1">Uncharacterized protein</fullName>
    </submittedName>
</protein>
<dbReference type="EMBL" id="JAJFAZ020000006">
    <property type="protein sequence ID" value="KAI5322953.1"/>
    <property type="molecule type" value="Genomic_DNA"/>
</dbReference>
<gene>
    <name evidence="1" type="ORF">L3X38_032025</name>
</gene>
<evidence type="ECO:0000313" key="1">
    <source>
        <dbReference type="EMBL" id="KAI5322953.1"/>
    </source>
</evidence>
<comment type="caution">
    <text evidence="1">The sequence shown here is derived from an EMBL/GenBank/DDBJ whole genome shotgun (WGS) entry which is preliminary data.</text>
</comment>
<sequence>MAWSYNDMPGISLNIISHWLSINPVVQPVRQKRRAYDPERYEGMKKEVDRLSSIGFINKVDYPTWLANVVMVSHPQFNDKVEAVNKIIKKTLKTKLDKAKWC</sequence>
<dbReference type="InterPro" id="IPR043502">
    <property type="entry name" value="DNA/RNA_pol_sf"/>
</dbReference>
<name>A0AAD4VDM3_PRUDU</name>
<reference evidence="1 2" key="1">
    <citation type="journal article" date="2022" name="G3 (Bethesda)">
        <title>Whole-genome sequence and methylome profiling of the almond [Prunus dulcis (Mill.) D.A. Webb] cultivar 'Nonpareil'.</title>
        <authorList>
            <person name="D'Amico-Willman K.M."/>
            <person name="Ouma W.Z."/>
            <person name="Meulia T."/>
            <person name="Sideli G.M."/>
            <person name="Gradziel T.M."/>
            <person name="Fresnedo-Ramirez J."/>
        </authorList>
    </citation>
    <scope>NUCLEOTIDE SEQUENCE [LARGE SCALE GENOMIC DNA]</scope>
    <source>
        <strain evidence="1">Clone GOH B32 T37-40</strain>
    </source>
</reference>